<feature type="transmembrane region" description="Helical" evidence="1">
    <location>
        <begin position="116"/>
        <end position="142"/>
    </location>
</feature>
<name>A0A7Y0AW13_9HYPH</name>
<accession>A0A7Y0AW13</accession>
<evidence type="ECO:0000256" key="1">
    <source>
        <dbReference type="SAM" id="Phobius"/>
    </source>
</evidence>
<keyword evidence="3" id="KW-1185">Reference proteome</keyword>
<keyword evidence="1" id="KW-0472">Membrane</keyword>
<gene>
    <name evidence="2" type="ORF">HHL25_10450</name>
</gene>
<evidence type="ECO:0000313" key="3">
    <source>
        <dbReference type="Proteomes" id="UP000541470"/>
    </source>
</evidence>
<evidence type="ECO:0000313" key="2">
    <source>
        <dbReference type="EMBL" id="NML74542.1"/>
    </source>
</evidence>
<organism evidence="2 3">
    <name type="scientific">Rhizobium terricola</name>
    <dbReference type="NCBI Taxonomy" id="2728849"/>
    <lineage>
        <taxon>Bacteria</taxon>
        <taxon>Pseudomonadati</taxon>
        <taxon>Pseudomonadota</taxon>
        <taxon>Alphaproteobacteria</taxon>
        <taxon>Hyphomicrobiales</taxon>
        <taxon>Rhizobiaceae</taxon>
        <taxon>Rhizobium/Agrobacterium group</taxon>
        <taxon>Rhizobium</taxon>
    </lineage>
</organism>
<proteinExistence type="predicted"/>
<reference evidence="2 3" key="1">
    <citation type="submission" date="2020-04" db="EMBL/GenBank/DDBJ databases">
        <title>Rhizobium sp. S-51 isolated from soil.</title>
        <authorList>
            <person name="Dahal R.H."/>
        </authorList>
    </citation>
    <scope>NUCLEOTIDE SEQUENCE [LARGE SCALE GENOMIC DNA]</scope>
    <source>
        <strain evidence="2 3">S-51</strain>
    </source>
</reference>
<comment type="caution">
    <text evidence="2">The sequence shown here is derived from an EMBL/GenBank/DDBJ whole genome shotgun (WGS) entry which is preliminary data.</text>
</comment>
<keyword evidence="1" id="KW-1133">Transmembrane helix</keyword>
<protein>
    <submittedName>
        <fullName evidence="2">Uncharacterized protein</fullName>
    </submittedName>
</protein>
<keyword evidence="1" id="KW-0812">Transmembrane</keyword>
<dbReference type="Proteomes" id="UP000541470">
    <property type="component" value="Unassembled WGS sequence"/>
</dbReference>
<dbReference type="RefSeq" id="WP_169590055.1">
    <property type="nucleotide sequence ID" value="NZ_JABBGK010000002.1"/>
</dbReference>
<sequence length="147" mass="15423">MGMRVVKTLLVALAALVGGYLCALGIGLVAFEVFDVSQREGAAAMGLAFFISPVAGLVCALIAAVWYWLRSGRKDAAVRAPRGSAWLAARVGAAAVVGWLCGLFLQWLLAGQSYDTFVVALAVSQAPLLLALCLAAATGWLLRRRKS</sequence>
<feature type="transmembrane region" description="Helical" evidence="1">
    <location>
        <begin position="47"/>
        <end position="69"/>
    </location>
</feature>
<feature type="transmembrane region" description="Helical" evidence="1">
    <location>
        <begin position="89"/>
        <end position="110"/>
    </location>
</feature>
<dbReference type="AlphaFoldDB" id="A0A7Y0AW13"/>
<dbReference type="EMBL" id="JABBGK010000002">
    <property type="protein sequence ID" value="NML74542.1"/>
    <property type="molecule type" value="Genomic_DNA"/>
</dbReference>